<dbReference type="SUPFAM" id="SSF52788">
    <property type="entry name" value="Phosphotyrosine protein phosphatases I"/>
    <property type="match status" value="1"/>
</dbReference>
<dbReference type="Proteomes" id="UP001143509">
    <property type="component" value="Unassembled WGS sequence"/>
</dbReference>
<gene>
    <name evidence="6" type="ORF">GCM10017620_26400</name>
</gene>
<dbReference type="PANTHER" id="PTHR11717">
    <property type="entry name" value="LOW MOLECULAR WEIGHT PROTEIN TYROSINE PHOSPHATASE"/>
    <property type="match status" value="1"/>
</dbReference>
<evidence type="ECO:0000313" key="7">
    <source>
        <dbReference type="Proteomes" id="UP001143509"/>
    </source>
</evidence>
<sequence length="177" mass="19383">MRKFINSSDQSISSENIRLGHDRSILFVCLGNICRSPLAEAALRAEAERLRFDLIVESAGTGNWHVGHPPDPRAQAVARKHGIDISGYQGRQVTPADFRRFTHVIALDHDNLANLRRIQPADAVAELSLLLDHVPGREGQAVTDPYFGDDAGFEVTWAEVTAAAEQLAARLRASPVP</sequence>
<reference evidence="6" key="2">
    <citation type="submission" date="2023-01" db="EMBL/GenBank/DDBJ databases">
        <authorList>
            <person name="Sun Q."/>
            <person name="Evtushenko L."/>
        </authorList>
    </citation>
    <scope>NUCLEOTIDE SEQUENCE</scope>
    <source>
        <strain evidence="6">VKM B-1499</strain>
    </source>
</reference>
<dbReference type="Pfam" id="PF01451">
    <property type="entry name" value="LMWPc"/>
    <property type="match status" value="1"/>
</dbReference>
<dbReference type="EC" id="3.1.3.48" evidence="2"/>
<evidence type="ECO:0000259" key="5">
    <source>
        <dbReference type="SMART" id="SM00226"/>
    </source>
</evidence>
<dbReference type="InterPro" id="IPR050438">
    <property type="entry name" value="LMW_PTPase"/>
</dbReference>
<comment type="similarity">
    <text evidence="1">Belongs to the low molecular weight phosphotyrosine protein phosphatase family.</text>
</comment>
<dbReference type="InterPro" id="IPR017867">
    <property type="entry name" value="Tyr_phospatase_low_mol_wt"/>
</dbReference>
<dbReference type="PANTHER" id="PTHR11717:SF7">
    <property type="entry name" value="LOW MOLECULAR WEIGHT PHOSPHOTYROSINE PROTEIN PHOSPHATASE"/>
    <property type="match status" value="1"/>
</dbReference>
<dbReference type="PRINTS" id="PR00719">
    <property type="entry name" value="LMWPTPASE"/>
</dbReference>
<evidence type="ECO:0000256" key="1">
    <source>
        <dbReference type="ARBA" id="ARBA00011063"/>
    </source>
</evidence>
<keyword evidence="4" id="KW-0904">Protein phosphatase</keyword>
<dbReference type="EMBL" id="BSFD01000010">
    <property type="protein sequence ID" value="GLK49667.1"/>
    <property type="molecule type" value="Genomic_DNA"/>
</dbReference>
<reference evidence="6" key="1">
    <citation type="journal article" date="2014" name="Int. J. Syst. Evol. Microbiol.">
        <title>Complete genome of a new Firmicutes species belonging to the dominant human colonic microbiota ('Ruminococcus bicirculans') reveals two chromosomes and a selective capacity to utilize plant glucans.</title>
        <authorList>
            <consortium name="NISC Comparative Sequencing Program"/>
            <person name="Wegmann U."/>
            <person name="Louis P."/>
            <person name="Goesmann A."/>
            <person name="Henrissat B."/>
            <person name="Duncan S.H."/>
            <person name="Flint H.J."/>
        </authorList>
    </citation>
    <scope>NUCLEOTIDE SEQUENCE</scope>
    <source>
        <strain evidence="6">VKM B-1499</strain>
    </source>
</reference>
<organism evidence="6 7">
    <name type="scientific">Brevundimonas intermedia</name>
    <dbReference type="NCBI Taxonomy" id="74315"/>
    <lineage>
        <taxon>Bacteria</taxon>
        <taxon>Pseudomonadati</taxon>
        <taxon>Pseudomonadota</taxon>
        <taxon>Alphaproteobacteria</taxon>
        <taxon>Caulobacterales</taxon>
        <taxon>Caulobacteraceae</taxon>
        <taxon>Brevundimonas</taxon>
    </lineage>
</organism>
<evidence type="ECO:0000313" key="6">
    <source>
        <dbReference type="EMBL" id="GLK49667.1"/>
    </source>
</evidence>
<dbReference type="Gene3D" id="3.40.50.2300">
    <property type="match status" value="1"/>
</dbReference>
<keyword evidence="3" id="KW-0378">Hydrolase</keyword>
<dbReference type="CDD" id="cd16343">
    <property type="entry name" value="LMWPTP"/>
    <property type="match status" value="1"/>
</dbReference>
<dbReference type="InterPro" id="IPR023485">
    <property type="entry name" value="Ptyr_pPase"/>
</dbReference>
<name>A0ABQ5TB87_9CAUL</name>
<evidence type="ECO:0000256" key="2">
    <source>
        <dbReference type="ARBA" id="ARBA00013064"/>
    </source>
</evidence>
<evidence type="ECO:0000256" key="4">
    <source>
        <dbReference type="ARBA" id="ARBA00022912"/>
    </source>
</evidence>
<dbReference type="InterPro" id="IPR036196">
    <property type="entry name" value="Ptyr_pPase_sf"/>
</dbReference>
<dbReference type="SMART" id="SM00226">
    <property type="entry name" value="LMWPc"/>
    <property type="match status" value="1"/>
</dbReference>
<comment type="caution">
    <text evidence="6">The sequence shown here is derived from an EMBL/GenBank/DDBJ whole genome shotgun (WGS) entry which is preliminary data.</text>
</comment>
<dbReference type="RefSeq" id="WP_271165856.1">
    <property type="nucleotide sequence ID" value="NZ_BSFD01000010.1"/>
</dbReference>
<feature type="domain" description="Phosphotyrosine protein phosphatase I" evidence="5">
    <location>
        <begin position="23"/>
        <end position="170"/>
    </location>
</feature>
<accession>A0ABQ5TB87</accession>
<proteinExistence type="inferred from homology"/>
<evidence type="ECO:0000256" key="3">
    <source>
        <dbReference type="ARBA" id="ARBA00022801"/>
    </source>
</evidence>
<keyword evidence="7" id="KW-1185">Reference proteome</keyword>
<protein>
    <recommendedName>
        <fullName evidence="2">protein-tyrosine-phosphatase</fullName>
        <ecNumber evidence="2">3.1.3.48</ecNumber>
    </recommendedName>
</protein>